<dbReference type="OMA" id="ICKRNIA"/>
<name>A0A0E0JWH1_ORYPU</name>
<dbReference type="AlphaFoldDB" id="A0A0E0JWH1"/>
<dbReference type="EnsemblPlants" id="OPUNC02G05580.1">
    <property type="protein sequence ID" value="OPUNC02G05580.1"/>
    <property type="gene ID" value="OPUNC02G05580"/>
</dbReference>
<dbReference type="Proteomes" id="UP000026962">
    <property type="component" value="Chromosome 2"/>
</dbReference>
<dbReference type="InterPro" id="IPR040348">
    <property type="entry name" value="POLAR-like"/>
</dbReference>
<protein>
    <submittedName>
        <fullName evidence="3">Uncharacterized protein</fullName>
    </submittedName>
</protein>
<feature type="coiled-coil region" evidence="1">
    <location>
        <begin position="268"/>
        <end position="302"/>
    </location>
</feature>
<feature type="coiled-coil region" evidence="1">
    <location>
        <begin position="144"/>
        <end position="178"/>
    </location>
</feature>
<feature type="compositionally biased region" description="Low complexity" evidence="2">
    <location>
        <begin position="93"/>
        <end position="120"/>
    </location>
</feature>
<sequence length="318" mass="34168">MASSSSVSEKKLVRISDFLLLRDDSDGGGGADDELLRRRRRQEEEVVAAAVASQGTPPTPRLRIPGFTCARLRFVSFRGRREGRRGGRKEELAAASSSGDEASGREVAAGSGSGSGASSSATTEVAAGLGLSLLFLLARTSVELNKMAEVRAQMEALLREMRDEAAICKRNIAAAARRDLGTTSSSSSTISTRLASGYSTDTAGAGRAASSPANGEVEKALQEKDDEEWSDDEFIELEGGFGFGAGDEEDGEGLSGVELERRLHEVQHERDRERVVELEAALRRAERRLMEKEMEARLWKDTADLALQRPPPLAGGQQ</sequence>
<evidence type="ECO:0000313" key="3">
    <source>
        <dbReference type="EnsemblPlants" id="OPUNC02G05580.1"/>
    </source>
</evidence>
<evidence type="ECO:0000256" key="2">
    <source>
        <dbReference type="SAM" id="MobiDB-lite"/>
    </source>
</evidence>
<evidence type="ECO:0000313" key="4">
    <source>
        <dbReference type="Proteomes" id="UP000026962"/>
    </source>
</evidence>
<proteinExistence type="predicted"/>
<evidence type="ECO:0000256" key="1">
    <source>
        <dbReference type="SAM" id="Coils"/>
    </source>
</evidence>
<reference evidence="3" key="1">
    <citation type="submission" date="2015-04" db="UniProtKB">
        <authorList>
            <consortium name="EnsemblPlants"/>
        </authorList>
    </citation>
    <scope>IDENTIFICATION</scope>
</reference>
<feature type="region of interest" description="Disordered" evidence="2">
    <location>
        <begin position="178"/>
        <end position="229"/>
    </location>
</feature>
<dbReference type="Gramene" id="OPUNC02G05580.1">
    <property type="protein sequence ID" value="OPUNC02G05580.1"/>
    <property type="gene ID" value="OPUNC02G05580"/>
</dbReference>
<dbReference type="HOGENOM" id="CLU_066096_0_0_1"/>
<dbReference type="eggNOG" id="ENOG502R5TG">
    <property type="taxonomic scope" value="Eukaryota"/>
</dbReference>
<accession>A0A0E0JWH1</accession>
<dbReference type="STRING" id="4537.A0A0E0JWH1"/>
<dbReference type="GO" id="GO:0008356">
    <property type="term" value="P:asymmetric cell division"/>
    <property type="evidence" value="ECO:0007669"/>
    <property type="project" value="InterPro"/>
</dbReference>
<feature type="compositionally biased region" description="Low complexity" evidence="2">
    <location>
        <begin position="182"/>
        <end position="192"/>
    </location>
</feature>
<organism evidence="3">
    <name type="scientific">Oryza punctata</name>
    <name type="common">Red rice</name>
    <dbReference type="NCBI Taxonomy" id="4537"/>
    <lineage>
        <taxon>Eukaryota</taxon>
        <taxon>Viridiplantae</taxon>
        <taxon>Streptophyta</taxon>
        <taxon>Embryophyta</taxon>
        <taxon>Tracheophyta</taxon>
        <taxon>Spermatophyta</taxon>
        <taxon>Magnoliopsida</taxon>
        <taxon>Liliopsida</taxon>
        <taxon>Poales</taxon>
        <taxon>Poaceae</taxon>
        <taxon>BOP clade</taxon>
        <taxon>Oryzoideae</taxon>
        <taxon>Oryzeae</taxon>
        <taxon>Oryzinae</taxon>
        <taxon>Oryza</taxon>
    </lineage>
</organism>
<dbReference type="PANTHER" id="PTHR33476">
    <property type="entry name" value="EMB|CAB62613.1"/>
    <property type="match status" value="1"/>
</dbReference>
<keyword evidence="4" id="KW-1185">Reference proteome</keyword>
<reference evidence="3" key="2">
    <citation type="submission" date="2018-05" db="EMBL/GenBank/DDBJ databases">
        <title>OpunRS2 (Oryza punctata Reference Sequence Version 2).</title>
        <authorList>
            <person name="Zhang J."/>
            <person name="Kudrna D."/>
            <person name="Lee S."/>
            <person name="Talag J."/>
            <person name="Welchert J."/>
            <person name="Wing R.A."/>
        </authorList>
    </citation>
    <scope>NUCLEOTIDE SEQUENCE [LARGE SCALE GENOMIC DNA]</scope>
</reference>
<keyword evidence="1" id="KW-0175">Coiled coil</keyword>
<dbReference type="PANTHER" id="PTHR33476:SF24">
    <property type="entry name" value="PROTEIN POLAR LOCALIZATION DURING ASYMMETRIC DIVISION AND REDISTRIBUTION"/>
    <property type="match status" value="1"/>
</dbReference>
<feature type="compositionally biased region" description="Polar residues" evidence="2">
    <location>
        <begin position="193"/>
        <end position="202"/>
    </location>
</feature>
<feature type="region of interest" description="Disordered" evidence="2">
    <location>
        <begin position="85"/>
        <end position="120"/>
    </location>
</feature>